<name>A0A1M4EF38_9ACTN</name>
<reference evidence="7" key="1">
    <citation type="submission" date="2016-04" db="EMBL/GenBank/DDBJ databases">
        <authorList>
            <person name="Evans L.H."/>
            <person name="Alamgir A."/>
            <person name="Owens N."/>
            <person name="Weber N.D."/>
            <person name="Virtaneva K."/>
            <person name="Barbian K."/>
            <person name="Babar A."/>
            <person name="Rosenke K."/>
        </authorList>
    </citation>
    <scope>NUCLEOTIDE SEQUENCE</scope>
    <source>
        <strain evidence="7">Nono1</strain>
    </source>
</reference>
<dbReference type="PROSITE" id="PS50850">
    <property type="entry name" value="MFS"/>
    <property type="match status" value="1"/>
</dbReference>
<feature type="transmembrane region" description="Helical" evidence="5">
    <location>
        <begin position="178"/>
        <end position="199"/>
    </location>
</feature>
<organism evidence="7">
    <name type="scientific">Nonomuraea gerenzanensis</name>
    <dbReference type="NCBI Taxonomy" id="93944"/>
    <lineage>
        <taxon>Bacteria</taxon>
        <taxon>Bacillati</taxon>
        <taxon>Actinomycetota</taxon>
        <taxon>Actinomycetes</taxon>
        <taxon>Streptosporangiales</taxon>
        <taxon>Streptosporangiaceae</taxon>
        <taxon>Nonomuraea</taxon>
    </lineage>
</organism>
<dbReference type="Gene3D" id="1.20.1250.20">
    <property type="entry name" value="MFS general substrate transporter like domains"/>
    <property type="match status" value="1"/>
</dbReference>
<feature type="transmembrane region" description="Helical" evidence="5">
    <location>
        <begin position="61"/>
        <end position="81"/>
    </location>
</feature>
<evidence type="ECO:0000313" key="7">
    <source>
        <dbReference type="EMBL" id="SBO97577.1"/>
    </source>
</evidence>
<dbReference type="Pfam" id="PF00083">
    <property type="entry name" value="Sugar_tr"/>
    <property type="match status" value="1"/>
</dbReference>
<evidence type="ECO:0000256" key="1">
    <source>
        <dbReference type="ARBA" id="ARBA00004651"/>
    </source>
</evidence>
<dbReference type="GO" id="GO:0046943">
    <property type="term" value="F:carboxylic acid transmembrane transporter activity"/>
    <property type="evidence" value="ECO:0007669"/>
    <property type="project" value="TreeGrafter"/>
</dbReference>
<feature type="transmembrane region" description="Helical" evidence="5">
    <location>
        <begin position="340"/>
        <end position="360"/>
    </location>
</feature>
<keyword evidence="4 5" id="KW-0472">Membrane</keyword>
<dbReference type="CDD" id="cd17316">
    <property type="entry name" value="MFS_SV2_like"/>
    <property type="match status" value="1"/>
</dbReference>
<dbReference type="AlphaFoldDB" id="A0A1M4EF38"/>
<evidence type="ECO:0000256" key="4">
    <source>
        <dbReference type="ARBA" id="ARBA00023136"/>
    </source>
</evidence>
<evidence type="ECO:0000256" key="2">
    <source>
        <dbReference type="ARBA" id="ARBA00022692"/>
    </source>
</evidence>
<dbReference type="InterPro" id="IPR020846">
    <property type="entry name" value="MFS_dom"/>
</dbReference>
<feature type="domain" description="Major facilitator superfamily (MFS) profile" evidence="6">
    <location>
        <begin position="27"/>
        <end position="431"/>
    </location>
</feature>
<keyword evidence="3 5" id="KW-1133">Transmembrane helix</keyword>
<feature type="transmembrane region" description="Helical" evidence="5">
    <location>
        <begin position="381"/>
        <end position="399"/>
    </location>
</feature>
<accession>A0A1M4EF38</accession>
<feature type="transmembrane region" description="Helical" evidence="5">
    <location>
        <begin position="288"/>
        <end position="306"/>
    </location>
</feature>
<dbReference type="EMBL" id="LT559118">
    <property type="protein sequence ID" value="SBO97577.1"/>
    <property type="molecule type" value="Genomic_DNA"/>
</dbReference>
<evidence type="ECO:0000259" key="6">
    <source>
        <dbReference type="PROSITE" id="PS50850"/>
    </source>
</evidence>
<dbReference type="PANTHER" id="PTHR23508:SF10">
    <property type="entry name" value="CARBOXYLIC ACID TRANSPORTER PROTEIN HOMOLOG"/>
    <property type="match status" value="1"/>
</dbReference>
<gene>
    <name evidence="7" type="ORF">BN4615_P7093</name>
</gene>
<dbReference type="SUPFAM" id="SSF103473">
    <property type="entry name" value="MFS general substrate transporter"/>
    <property type="match status" value="1"/>
</dbReference>
<dbReference type="InterPro" id="IPR036259">
    <property type="entry name" value="MFS_trans_sf"/>
</dbReference>
<keyword evidence="2 5" id="KW-0812">Transmembrane</keyword>
<sequence>MTAIDSPTMPIGAAFDRMPFTRRHVLIALALFVAFVIESWEQLALVYVSGDLGTKLGLGEAGIGVVLSAVAFGMIPGVLVWGPVADRIGRRPTAFWSLLAYGVVALASAFAPNAEVLIALRVASGLALAGVYTITFPFFLELLPTRHRGRAAVYLSIGWPIGMLAAIGASMALGELGWHVVVVASAVAGLWAFAIRAWVPESPYWLAARGRQEEARAVLRSLGSPDAEATFTVASERVGRPLDLFKGGLARITLVMLALNFVFNWGYWGLQTWLPTLLQERGLTLSASLGFAALSALMMIPGYVSASLLTGRFGRKPVFLVYVVAAALGGLWFATAESSFGLYAGNFVLAFFSMGAWGVWNTWNGEFYPTALRGTGYSWATAAQLVATTVAPSAVGALLANATGFTATMLIINAFMVATALLAVPLPETEGRELE</sequence>
<feature type="transmembrane region" description="Helical" evidence="5">
    <location>
        <begin position="118"/>
        <end position="140"/>
    </location>
</feature>
<feature type="transmembrane region" description="Helical" evidence="5">
    <location>
        <begin position="25"/>
        <end position="49"/>
    </location>
</feature>
<protein>
    <submittedName>
        <fullName evidence="7">Niacin transporter NiaP</fullName>
    </submittedName>
</protein>
<comment type="subcellular location">
    <subcellularLocation>
        <location evidence="1">Cell membrane</location>
        <topology evidence="1">Multi-pass membrane protein</topology>
    </subcellularLocation>
</comment>
<dbReference type="GO" id="GO:0005886">
    <property type="term" value="C:plasma membrane"/>
    <property type="evidence" value="ECO:0007669"/>
    <property type="project" value="UniProtKB-SubCell"/>
</dbReference>
<evidence type="ECO:0000256" key="5">
    <source>
        <dbReference type="SAM" id="Phobius"/>
    </source>
</evidence>
<feature type="transmembrane region" description="Helical" evidence="5">
    <location>
        <begin position="152"/>
        <end position="172"/>
    </location>
</feature>
<feature type="transmembrane region" description="Helical" evidence="5">
    <location>
        <begin position="318"/>
        <end position="334"/>
    </location>
</feature>
<proteinExistence type="predicted"/>
<dbReference type="InterPro" id="IPR005828">
    <property type="entry name" value="MFS_sugar_transport-like"/>
</dbReference>
<feature type="transmembrane region" description="Helical" evidence="5">
    <location>
        <begin position="249"/>
        <end position="268"/>
    </location>
</feature>
<feature type="transmembrane region" description="Helical" evidence="5">
    <location>
        <begin position="93"/>
        <end position="112"/>
    </location>
</feature>
<feature type="transmembrane region" description="Helical" evidence="5">
    <location>
        <begin position="405"/>
        <end position="426"/>
    </location>
</feature>
<evidence type="ECO:0000256" key="3">
    <source>
        <dbReference type="ARBA" id="ARBA00022989"/>
    </source>
</evidence>
<dbReference type="RefSeq" id="WP_225266334.1">
    <property type="nucleotide sequence ID" value="NZ_CP084058.1"/>
</dbReference>
<dbReference type="PANTHER" id="PTHR23508">
    <property type="entry name" value="CARBOXYLIC ACID TRANSPORTER PROTEIN HOMOLOG"/>
    <property type="match status" value="1"/>
</dbReference>